<reference evidence="2" key="1">
    <citation type="journal article" date="2023" name="Int. J. Mol. Sci.">
        <title>Metagenomics Revealed a New Genus 'Candidatus Thiocaldithrix dubininis' gen. nov., sp. nov. and a New Species 'Candidatus Thiothrix putei' sp. nov. in the Family Thiotrichaceae, Some Members of Which Have Traits of Both Na+- and H+-Motive Energetics.</title>
        <authorList>
            <person name="Ravin N.V."/>
            <person name="Muntyan M.S."/>
            <person name="Smolyakov D.D."/>
            <person name="Rudenko T.S."/>
            <person name="Beletsky A.V."/>
            <person name="Mardanov A.V."/>
            <person name="Grabovich M.Y."/>
        </authorList>
    </citation>
    <scope>NUCLEOTIDE SEQUENCE</scope>
    <source>
        <strain evidence="2">GKL-01</strain>
    </source>
</reference>
<dbReference type="EMBL" id="CP124755">
    <property type="protein sequence ID" value="WGZ92196.1"/>
    <property type="molecule type" value="Genomic_DNA"/>
</dbReference>
<evidence type="ECO:0008006" key="3">
    <source>
        <dbReference type="Google" id="ProtNLM"/>
    </source>
</evidence>
<dbReference type="Gene3D" id="1.10.530.10">
    <property type="match status" value="1"/>
</dbReference>
<dbReference type="Proteomes" id="UP001300672">
    <property type="component" value="Chromosome"/>
</dbReference>
<accession>A0AA95H7U1</accession>
<keyword evidence="1" id="KW-0472">Membrane</keyword>
<evidence type="ECO:0000256" key="1">
    <source>
        <dbReference type="SAM" id="Phobius"/>
    </source>
</evidence>
<dbReference type="InterPro" id="IPR023346">
    <property type="entry name" value="Lysozyme-like_dom_sf"/>
</dbReference>
<gene>
    <name evidence="2" type="ORF">QJT80_06855</name>
</gene>
<keyword evidence="1" id="KW-0812">Transmembrane</keyword>
<dbReference type="SUPFAM" id="SSF53955">
    <property type="entry name" value="Lysozyme-like"/>
    <property type="match status" value="1"/>
</dbReference>
<dbReference type="KEGG" id="tdu:QJT80_06855"/>
<name>A0AA95H7U1_9GAMM</name>
<evidence type="ECO:0000313" key="2">
    <source>
        <dbReference type="EMBL" id="WGZ92196.1"/>
    </source>
</evidence>
<protein>
    <recommendedName>
        <fullName evidence="3">Chitinase</fullName>
    </recommendedName>
</protein>
<keyword evidence="1" id="KW-1133">Transmembrane helix</keyword>
<proteinExistence type="predicted"/>
<dbReference type="AlphaFoldDB" id="A0AA95H7U1"/>
<reference evidence="2" key="2">
    <citation type="submission" date="2023-04" db="EMBL/GenBank/DDBJ databases">
        <authorList>
            <person name="Beletskiy A.V."/>
            <person name="Mardanov A.V."/>
            <person name="Ravin N.V."/>
        </authorList>
    </citation>
    <scope>NUCLEOTIDE SEQUENCE</scope>
    <source>
        <strain evidence="2">GKL-01</strain>
    </source>
</reference>
<sequence length="310" mass="34378">MLNRDIFFKHIRGTLFSGVLNQHQVDGINADLDYWQNHHADGNPQHLAYILATDYWETQQTMQPIAERGGKAYLTRMYDIQGDRPAKARELGNLQPGDGAKYTGGKVQLTGRRNFRIQGRKLNLPLESQPELIYDIAISTAVLIGGMLDGDFTGRALSDYTDLAGNLDPINARRVVNGTDHAEEIAAIFRQFHKALQLGLQTAPDTPVQAPVVAAAPTPITDVLNPCNPDELREFQRWQAQQRLNADSKPGWQSKIVLNSVASLVSILLTYFGLNLPADQITSVVTSIAAAGFTLNTVFRLFFTKKPIRL</sequence>
<organism evidence="2">
    <name type="scientific">Candidatus Thiocaldithrix dubininis</name>
    <dbReference type="NCBI Taxonomy" id="3080823"/>
    <lineage>
        <taxon>Bacteria</taxon>
        <taxon>Pseudomonadati</taxon>
        <taxon>Pseudomonadota</taxon>
        <taxon>Gammaproteobacteria</taxon>
        <taxon>Thiotrichales</taxon>
        <taxon>Thiotrichaceae</taxon>
        <taxon>Candidatus Thiocaldithrix</taxon>
    </lineage>
</organism>
<feature type="transmembrane region" description="Helical" evidence="1">
    <location>
        <begin position="280"/>
        <end position="303"/>
    </location>
</feature>